<name>A0A420TRK4_GIBIN</name>
<proteinExistence type="predicted"/>
<dbReference type="Pfam" id="PF20150">
    <property type="entry name" value="2EXR"/>
    <property type="match status" value="1"/>
</dbReference>
<gene>
    <name evidence="2" type="ORF">BFJ72_g3910</name>
</gene>
<dbReference type="PANTHER" id="PTHR35910:SF6">
    <property type="entry name" value="2EXR DOMAIN-CONTAINING PROTEIN"/>
    <property type="match status" value="1"/>
</dbReference>
<organism evidence="2 3">
    <name type="scientific">Gibberella intermedia</name>
    <name type="common">Bulb rot disease fungus</name>
    <name type="synonym">Fusarium proliferatum</name>
    <dbReference type="NCBI Taxonomy" id="948311"/>
    <lineage>
        <taxon>Eukaryota</taxon>
        <taxon>Fungi</taxon>
        <taxon>Dikarya</taxon>
        <taxon>Ascomycota</taxon>
        <taxon>Pezizomycotina</taxon>
        <taxon>Sordariomycetes</taxon>
        <taxon>Hypocreomycetidae</taxon>
        <taxon>Hypocreales</taxon>
        <taxon>Nectriaceae</taxon>
        <taxon>Fusarium</taxon>
        <taxon>Fusarium fujikuroi species complex</taxon>
    </lineage>
</organism>
<dbReference type="PANTHER" id="PTHR35910">
    <property type="entry name" value="2EXR DOMAIN-CONTAINING PROTEIN"/>
    <property type="match status" value="1"/>
</dbReference>
<evidence type="ECO:0000313" key="3">
    <source>
        <dbReference type="Proteomes" id="UP000283569"/>
    </source>
</evidence>
<evidence type="ECO:0000313" key="2">
    <source>
        <dbReference type="EMBL" id="RKL44177.1"/>
    </source>
</evidence>
<reference evidence="2 3" key="1">
    <citation type="journal article" date="2018" name="Sci. Rep.">
        <title>Characterisation of pathogen-specific regions and novel effector candidates in Fusarium oxysporum f. sp. cepae.</title>
        <authorList>
            <person name="Armitage A.D."/>
            <person name="Taylor A."/>
            <person name="Sobczyk M.K."/>
            <person name="Baxter L."/>
            <person name="Greenfield B.P."/>
            <person name="Bates H.J."/>
            <person name="Wilson F."/>
            <person name="Jackson A.C."/>
            <person name="Ott S."/>
            <person name="Harrison R.J."/>
            <person name="Clarkson J.P."/>
        </authorList>
    </citation>
    <scope>NUCLEOTIDE SEQUENCE [LARGE SCALE GENOMIC DNA]</scope>
    <source>
        <strain evidence="2 3">Fp_A8</strain>
    </source>
</reference>
<dbReference type="Proteomes" id="UP000283569">
    <property type="component" value="Unassembled WGS sequence"/>
</dbReference>
<dbReference type="EMBL" id="MRDB01000010">
    <property type="protein sequence ID" value="RKL44177.1"/>
    <property type="molecule type" value="Genomic_DNA"/>
</dbReference>
<evidence type="ECO:0000259" key="1">
    <source>
        <dbReference type="Pfam" id="PF20150"/>
    </source>
</evidence>
<dbReference type="AlphaFoldDB" id="A0A420TRK4"/>
<dbReference type="InterPro" id="IPR045518">
    <property type="entry name" value="2EXR"/>
</dbReference>
<comment type="caution">
    <text evidence="2">The sequence shown here is derived from an EMBL/GenBank/DDBJ whole genome shotgun (WGS) entry which is preliminary data.</text>
</comment>
<feature type="domain" description="2EXR" evidence="1">
    <location>
        <begin position="6"/>
        <end position="156"/>
    </location>
</feature>
<sequence length="340" mass="39718">MEERTFHLFSELPLELREHIWKIAMRPDKPGVQVFRVNDPELDNPAPAENIIGLSVTHASQRRWGLPPYPTCPPRLALLLWNKYPDSVDNTSDHNISTYLLDGSLLTACQESRSLMKRILGTYKAPHNSYDKSRIAYYFSGGAPSYITIHPKTDLIILQFDDIFEFEWVHLEDLFYYKGISHYGISHIGIEYDQEWGIDLFEEDRNPDPWSEPTDSALGKLFELAEKMFYLDIWLIDHNLKRRKEAPPFKASSKHEFRNPYLDAPFYANDRKFLKVNLEQGEDCLDQWEYIKPMPDGDYRKSSLYFADRLRQRVCDYACRDSCAVLHCSSYLGLLGWGDI</sequence>
<protein>
    <recommendedName>
        <fullName evidence="1">2EXR domain-containing protein</fullName>
    </recommendedName>
</protein>
<accession>A0A420TRK4</accession>